<accession>A0A0F9D4F3</accession>
<protein>
    <recommendedName>
        <fullName evidence="2">Sulfotransferase domain-containing protein</fullName>
    </recommendedName>
</protein>
<comment type="caution">
    <text evidence="1">The sequence shown here is derived from an EMBL/GenBank/DDBJ whole genome shotgun (WGS) entry which is preliminary data.</text>
</comment>
<reference evidence="1" key="1">
    <citation type="journal article" date="2015" name="Nature">
        <title>Complex archaea that bridge the gap between prokaryotes and eukaryotes.</title>
        <authorList>
            <person name="Spang A."/>
            <person name="Saw J.H."/>
            <person name="Jorgensen S.L."/>
            <person name="Zaremba-Niedzwiedzka K."/>
            <person name="Martijn J."/>
            <person name="Lind A.E."/>
            <person name="van Eijk R."/>
            <person name="Schleper C."/>
            <person name="Guy L."/>
            <person name="Ettema T.J."/>
        </authorList>
    </citation>
    <scope>NUCLEOTIDE SEQUENCE</scope>
</reference>
<dbReference type="InterPro" id="IPR005331">
    <property type="entry name" value="Sulfotransferase"/>
</dbReference>
<dbReference type="GO" id="GO:0016020">
    <property type="term" value="C:membrane"/>
    <property type="evidence" value="ECO:0007669"/>
    <property type="project" value="InterPro"/>
</dbReference>
<name>A0A0F9D4F3_9ZZZZ</name>
<dbReference type="EMBL" id="LAZR01030428">
    <property type="protein sequence ID" value="KKL56633.1"/>
    <property type="molecule type" value="Genomic_DNA"/>
</dbReference>
<sequence length="205" mass="23778">MLGLISIHINKTAGTSFEKILRANYKSVFRINTNDTNKPRRGRSCDGNNLLKEIPSQANVIHGHFKAIEILPLLDTVPIITWVRNPIDRVISNYFYISNNSKQTLLDYATQEQNKNRMSKMLSGILINQFSFIGVKEYFEKDIIKLGKKLNWMNCLVYKLNKTSYDTIDQYTRDTIEKANELDVELYNEVLKWRGYAGANEFVPF</sequence>
<dbReference type="Gene3D" id="3.40.50.300">
    <property type="entry name" value="P-loop containing nucleotide triphosphate hydrolases"/>
    <property type="match status" value="1"/>
</dbReference>
<organism evidence="1">
    <name type="scientific">marine sediment metagenome</name>
    <dbReference type="NCBI Taxonomy" id="412755"/>
    <lineage>
        <taxon>unclassified sequences</taxon>
        <taxon>metagenomes</taxon>
        <taxon>ecological metagenomes</taxon>
    </lineage>
</organism>
<dbReference type="SUPFAM" id="SSF52540">
    <property type="entry name" value="P-loop containing nucleoside triphosphate hydrolases"/>
    <property type="match status" value="1"/>
</dbReference>
<dbReference type="InterPro" id="IPR027417">
    <property type="entry name" value="P-loop_NTPase"/>
</dbReference>
<dbReference type="Pfam" id="PF03567">
    <property type="entry name" value="Sulfotransfer_2"/>
    <property type="match status" value="1"/>
</dbReference>
<proteinExistence type="predicted"/>
<gene>
    <name evidence="1" type="ORF">LCGC14_2243480</name>
</gene>
<evidence type="ECO:0000313" key="1">
    <source>
        <dbReference type="EMBL" id="KKL56633.1"/>
    </source>
</evidence>
<dbReference type="AlphaFoldDB" id="A0A0F9D4F3"/>
<dbReference type="GO" id="GO:0008146">
    <property type="term" value="F:sulfotransferase activity"/>
    <property type="evidence" value="ECO:0007669"/>
    <property type="project" value="InterPro"/>
</dbReference>
<evidence type="ECO:0008006" key="2">
    <source>
        <dbReference type="Google" id="ProtNLM"/>
    </source>
</evidence>